<dbReference type="PANTHER" id="PTHR24148">
    <property type="entry name" value="ANKYRIN REPEAT DOMAIN-CONTAINING PROTEIN 39 HOMOLOG-RELATED"/>
    <property type="match status" value="1"/>
</dbReference>
<reference evidence="2 3" key="1">
    <citation type="submission" date="2016-04" db="EMBL/GenBank/DDBJ databases">
        <title>A degradative enzymes factory behind the ericoid mycorrhizal symbiosis.</title>
        <authorList>
            <consortium name="DOE Joint Genome Institute"/>
            <person name="Martino E."/>
            <person name="Morin E."/>
            <person name="Grelet G."/>
            <person name="Kuo A."/>
            <person name="Kohler A."/>
            <person name="Daghino S."/>
            <person name="Barry K."/>
            <person name="Choi C."/>
            <person name="Cichocki N."/>
            <person name="Clum A."/>
            <person name="Copeland A."/>
            <person name="Hainaut M."/>
            <person name="Haridas S."/>
            <person name="Labutti K."/>
            <person name="Lindquist E."/>
            <person name="Lipzen A."/>
            <person name="Khouja H.-R."/>
            <person name="Murat C."/>
            <person name="Ohm R."/>
            <person name="Olson A."/>
            <person name="Spatafora J."/>
            <person name="Veneault-Fourrey C."/>
            <person name="Henrissat B."/>
            <person name="Grigoriev I."/>
            <person name="Martin F."/>
            <person name="Perotto S."/>
        </authorList>
    </citation>
    <scope>NUCLEOTIDE SEQUENCE [LARGE SCALE GENOMIC DNA]</scope>
    <source>
        <strain evidence="2 3">F</strain>
    </source>
</reference>
<dbReference type="Pfam" id="PF06985">
    <property type="entry name" value="HET"/>
    <property type="match status" value="1"/>
</dbReference>
<dbReference type="OrthoDB" id="3553147at2759"/>
<organism evidence="2 3">
    <name type="scientific">Hyaloscypha variabilis (strain UAMH 11265 / GT02V1 / F)</name>
    <name type="common">Meliniomyces variabilis</name>
    <dbReference type="NCBI Taxonomy" id="1149755"/>
    <lineage>
        <taxon>Eukaryota</taxon>
        <taxon>Fungi</taxon>
        <taxon>Dikarya</taxon>
        <taxon>Ascomycota</taxon>
        <taxon>Pezizomycotina</taxon>
        <taxon>Leotiomycetes</taxon>
        <taxon>Helotiales</taxon>
        <taxon>Hyaloscyphaceae</taxon>
        <taxon>Hyaloscypha</taxon>
        <taxon>Hyaloscypha variabilis</taxon>
    </lineage>
</organism>
<dbReference type="EMBL" id="KZ613954">
    <property type="protein sequence ID" value="PMD34445.1"/>
    <property type="molecule type" value="Genomic_DNA"/>
</dbReference>
<dbReference type="AlphaFoldDB" id="A0A2J6R7F0"/>
<evidence type="ECO:0000313" key="2">
    <source>
        <dbReference type="EMBL" id="PMD34445.1"/>
    </source>
</evidence>
<dbReference type="Proteomes" id="UP000235786">
    <property type="component" value="Unassembled WGS sequence"/>
</dbReference>
<name>A0A2J6R7F0_HYAVF</name>
<dbReference type="STRING" id="1149755.A0A2J6R7F0"/>
<accession>A0A2J6R7F0</accession>
<feature type="non-terminal residue" evidence="2">
    <location>
        <position position="1"/>
    </location>
</feature>
<dbReference type="PANTHER" id="PTHR24148:SF79">
    <property type="entry name" value="HETEROKARYON INCOMPATIBILITY DOMAIN-CONTAINING PROTEIN"/>
    <property type="match status" value="1"/>
</dbReference>
<gene>
    <name evidence="2" type="ORF">L207DRAFT_387996</name>
</gene>
<sequence length="142" mass="15778">IYEQLPVNESRTRLLVLHSASSNTAQVSCSLKVMRLNPEPDRAYTALSYVWGDASVTKDIIVNGVSFAVTANLELALRQIRKSFGEVVLWVDAVSINQKDITERNQQVLRMTDIYSKAQRVIGWIGLDENGGSQALRDLGTL</sequence>
<protein>
    <recommendedName>
        <fullName evidence="1">Heterokaryon incompatibility domain-containing protein</fullName>
    </recommendedName>
</protein>
<dbReference type="InterPro" id="IPR052895">
    <property type="entry name" value="HetReg/Transcr_Mod"/>
</dbReference>
<feature type="domain" description="Heterokaryon incompatibility" evidence="1">
    <location>
        <begin position="44"/>
        <end position="136"/>
    </location>
</feature>
<dbReference type="InterPro" id="IPR010730">
    <property type="entry name" value="HET"/>
</dbReference>
<feature type="non-terminal residue" evidence="2">
    <location>
        <position position="142"/>
    </location>
</feature>
<keyword evidence="3" id="KW-1185">Reference proteome</keyword>
<evidence type="ECO:0000259" key="1">
    <source>
        <dbReference type="Pfam" id="PF06985"/>
    </source>
</evidence>
<evidence type="ECO:0000313" key="3">
    <source>
        <dbReference type="Proteomes" id="UP000235786"/>
    </source>
</evidence>
<proteinExistence type="predicted"/>